<evidence type="ECO:0000256" key="2">
    <source>
        <dbReference type="ARBA" id="ARBA00022676"/>
    </source>
</evidence>
<protein>
    <recommendedName>
        <fullName evidence="6">UDP-glycosyltransferases domain-containing protein</fullName>
    </recommendedName>
</protein>
<evidence type="ECO:0000313" key="4">
    <source>
        <dbReference type="EMBL" id="GAU23929.1"/>
    </source>
</evidence>
<dbReference type="PANTHER" id="PTHR11926:SF1545">
    <property type="entry name" value="GLYCOSYLTRANSFERASE"/>
    <property type="match status" value="1"/>
</dbReference>
<dbReference type="FunFam" id="3.40.50.2000:FF:000057">
    <property type="entry name" value="Glycosyltransferase"/>
    <property type="match status" value="1"/>
</dbReference>
<sequence>MDKKIIEKKVHCLVLPYPGQGHVNPMLQFSKLLQHEGVKVTLVTTLHYRKTLQSVPPSIGIETISDGFDNGGIEEAESTKIYLGRFWQVGPKSLVELIEKLDILGDKVDCVIYDSFFTWALDVAKRFGIIGVSYLTQNMSVSSIYYHVHLGDLKVPLIDQDEISLPLLPKFEVGDMPSFFSTEGGENQVLLDMVVGQFSNIDKADWILCNTFYEMEKEIVDWTMNIWPKFRPIGPSIPSMFLDKRLKDDEDYGVAQFKTNEKYMEWLNDKPKGSVVYVSFGTMVSLDEEQVQEVAYGLRDSGSYFLWVGEKGKEIKNNATKWKNLAIGAFEGGSSQNNIVEFVTSLFNAVHGLTN</sequence>
<dbReference type="AlphaFoldDB" id="A0A2Z6MXX5"/>
<dbReference type="GO" id="GO:0080044">
    <property type="term" value="F:quercetin 7-O-glucosyltransferase activity"/>
    <property type="evidence" value="ECO:0007669"/>
    <property type="project" value="TreeGrafter"/>
</dbReference>
<evidence type="ECO:0000256" key="3">
    <source>
        <dbReference type="ARBA" id="ARBA00022679"/>
    </source>
</evidence>
<dbReference type="PANTHER" id="PTHR11926">
    <property type="entry name" value="GLUCOSYL/GLUCURONOSYL TRANSFERASES"/>
    <property type="match status" value="1"/>
</dbReference>
<gene>
    <name evidence="4" type="ORF">TSUD_181180</name>
</gene>
<reference evidence="5" key="1">
    <citation type="journal article" date="2017" name="Front. Plant Sci.">
        <title>Climate Clever Clovers: New Paradigm to Reduce the Environmental Footprint of Ruminants by Breeding Low Methanogenic Forages Utilizing Haplotype Variation.</title>
        <authorList>
            <person name="Kaur P."/>
            <person name="Appels R."/>
            <person name="Bayer P.E."/>
            <person name="Keeble-Gagnere G."/>
            <person name="Wang J."/>
            <person name="Hirakawa H."/>
            <person name="Shirasawa K."/>
            <person name="Vercoe P."/>
            <person name="Stefanova K."/>
            <person name="Durmic Z."/>
            <person name="Nichols P."/>
            <person name="Revell C."/>
            <person name="Isobe S.N."/>
            <person name="Edwards D."/>
            <person name="Erskine W."/>
        </authorList>
    </citation>
    <scope>NUCLEOTIDE SEQUENCE [LARGE SCALE GENOMIC DNA]</scope>
    <source>
        <strain evidence="5">cv. Daliak</strain>
    </source>
</reference>
<dbReference type="Proteomes" id="UP000242715">
    <property type="component" value="Unassembled WGS sequence"/>
</dbReference>
<dbReference type="OrthoDB" id="5835829at2759"/>
<accession>A0A2Z6MXX5</accession>
<keyword evidence="2" id="KW-0328">Glycosyltransferase</keyword>
<keyword evidence="3" id="KW-0808">Transferase</keyword>
<dbReference type="InterPro" id="IPR002213">
    <property type="entry name" value="UDP_glucos_trans"/>
</dbReference>
<dbReference type="SUPFAM" id="SSF53756">
    <property type="entry name" value="UDP-Glycosyltransferase/glycogen phosphorylase"/>
    <property type="match status" value="1"/>
</dbReference>
<comment type="similarity">
    <text evidence="1">Belongs to the UDP-glycosyltransferase family.</text>
</comment>
<name>A0A2Z6MXX5_TRISU</name>
<evidence type="ECO:0000313" key="5">
    <source>
        <dbReference type="Proteomes" id="UP000242715"/>
    </source>
</evidence>
<evidence type="ECO:0008006" key="6">
    <source>
        <dbReference type="Google" id="ProtNLM"/>
    </source>
</evidence>
<organism evidence="4 5">
    <name type="scientific">Trifolium subterraneum</name>
    <name type="common">Subterranean clover</name>
    <dbReference type="NCBI Taxonomy" id="3900"/>
    <lineage>
        <taxon>Eukaryota</taxon>
        <taxon>Viridiplantae</taxon>
        <taxon>Streptophyta</taxon>
        <taxon>Embryophyta</taxon>
        <taxon>Tracheophyta</taxon>
        <taxon>Spermatophyta</taxon>
        <taxon>Magnoliopsida</taxon>
        <taxon>eudicotyledons</taxon>
        <taxon>Gunneridae</taxon>
        <taxon>Pentapetalae</taxon>
        <taxon>rosids</taxon>
        <taxon>fabids</taxon>
        <taxon>Fabales</taxon>
        <taxon>Fabaceae</taxon>
        <taxon>Papilionoideae</taxon>
        <taxon>50 kb inversion clade</taxon>
        <taxon>NPAAA clade</taxon>
        <taxon>Hologalegina</taxon>
        <taxon>IRL clade</taxon>
        <taxon>Trifolieae</taxon>
        <taxon>Trifolium</taxon>
    </lineage>
</organism>
<dbReference type="CDD" id="cd03784">
    <property type="entry name" value="GT1_Gtf-like"/>
    <property type="match status" value="1"/>
</dbReference>
<dbReference type="Gene3D" id="3.40.50.2000">
    <property type="entry name" value="Glycogen Phosphorylase B"/>
    <property type="match status" value="2"/>
</dbReference>
<dbReference type="GO" id="GO:0080043">
    <property type="term" value="F:quercetin 3-O-glucosyltransferase activity"/>
    <property type="evidence" value="ECO:0007669"/>
    <property type="project" value="TreeGrafter"/>
</dbReference>
<proteinExistence type="inferred from homology"/>
<keyword evidence="5" id="KW-1185">Reference proteome</keyword>
<dbReference type="EMBL" id="DF973281">
    <property type="protein sequence ID" value="GAU23929.1"/>
    <property type="molecule type" value="Genomic_DNA"/>
</dbReference>
<evidence type="ECO:0000256" key="1">
    <source>
        <dbReference type="ARBA" id="ARBA00009995"/>
    </source>
</evidence>